<dbReference type="PANTHER" id="PTHR15710:SF77">
    <property type="entry name" value="RING-H2 FINGER PROTEIN ATL21B"/>
    <property type="match status" value="1"/>
</dbReference>
<dbReference type="OrthoDB" id="1149625at2759"/>
<dbReference type="GO" id="GO:0008270">
    <property type="term" value="F:zinc ion binding"/>
    <property type="evidence" value="ECO:0007669"/>
    <property type="project" value="UniProtKB-KW"/>
</dbReference>
<evidence type="ECO:0000256" key="4">
    <source>
        <dbReference type="ARBA" id="ARBA00022771"/>
    </source>
</evidence>
<protein>
    <recommendedName>
        <fullName evidence="2">RING-type E3 ubiquitin transferase</fullName>
        <ecNumber evidence="2">2.3.2.27</ecNumber>
    </recommendedName>
</protein>
<proteinExistence type="predicted"/>
<dbReference type="SUPFAM" id="SSF57850">
    <property type="entry name" value="RING/U-box"/>
    <property type="match status" value="1"/>
</dbReference>
<reference evidence="6 7" key="1">
    <citation type="submission" date="2017-11" db="EMBL/GenBank/DDBJ databases">
        <title>De-novo sequencing of pomegranate (Punica granatum L.) genome.</title>
        <authorList>
            <person name="Akparov Z."/>
            <person name="Amiraslanov A."/>
            <person name="Hajiyeva S."/>
            <person name="Abbasov M."/>
            <person name="Kaur K."/>
            <person name="Hamwieh A."/>
            <person name="Solovyev V."/>
            <person name="Salamov A."/>
            <person name="Braich B."/>
            <person name="Kosarev P."/>
            <person name="Mahmoud A."/>
            <person name="Hajiyev E."/>
            <person name="Babayeva S."/>
            <person name="Izzatullayeva V."/>
            <person name="Mammadov A."/>
            <person name="Mammadov A."/>
            <person name="Sharifova S."/>
            <person name="Ojaghi J."/>
            <person name="Eynullazada K."/>
            <person name="Bayramov B."/>
            <person name="Abdulazimova A."/>
            <person name="Shahmuradov I."/>
        </authorList>
    </citation>
    <scope>NUCLEOTIDE SEQUENCE [LARGE SCALE GENOMIC DNA]</scope>
    <source>
        <strain evidence="7">cv. AG2017</strain>
        <tissue evidence="6">Leaf</tissue>
    </source>
</reference>
<dbReference type="GO" id="GO:0016567">
    <property type="term" value="P:protein ubiquitination"/>
    <property type="evidence" value="ECO:0007669"/>
    <property type="project" value="TreeGrafter"/>
</dbReference>
<dbReference type="SMART" id="SM00184">
    <property type="entry name" value="RING"/>
    <property type="match status" value="1"/>
</dbReference>
<keyword evidence="5" id="KW-0862">Zinc</keyword>
<evidence type="ECO:0000256" key="1">
    <source>
        <dbReference type="ARBA" id="ARBA00000900"/>
    </source>
</evidence>
<evidence type="ECO:0000256" key="5">
    <source>
        <dbReference type="ARBA" id="ARBA00022833"/>
    </source>
</evidence>
<comment type="catalytic activity">
    <reaction evidence="1">
        <text>S-ubiquitinyl-[E2 ubiquitin-conjugating enzyme]-L-cysteine + [acceptor protein]-L-lysine = [E2 ubiquitin-conjugating enzyme]-L-cysteine + N(6)-ubiquitinyl-[acceptor protein]-L-lysine.</text>
        <dbReference type="EC" id="2.3.2.27"/>
    </reaction>
</comment>
<dbReference type="AlphaFoldDB" id="A0A2I0K3V2"/>
<dbReference type="Pfam" id="PF13639">
    <property type="entry name" value="zf-RING_2"/>
    <property type="match status" value="1"/>
</dbReference>
<dbReference type="GeneID" id="116213586"/>
<dbReference type="InterPro" id="IPR001841">
    <property type="entry name" value="Znf_RING"/>
</dbReference>
<gene>
    <name evidence="6" type="ORF">CRG98_016412</name>
</gene>
<dbReference type="STRING" id="22663.A0A2I0K3V2"/>
<evidence type="ECO:0000256" key="3">
    <source>
        <dbReference type="ARBA" id="ARBA00022723"/>
    </source>
</evidence>
<dbReference type="CDD" id="cd16454">
    <property type="entry name" value="RING-H2_PA-TM-RING"/>
    <property type="match status" value="1"/>
</dbReference>
<dbReference type="GO" id="GO:0061630">
    <property type="term" value="F:ubiquitin protein ligase activity"/>
    <property type="evidence" value="ECO:0007669"/>
    <property type="project" value="UniProtKB-EC"/>
</dbReference>
<keyword evidence="3" id="KW-0479">Metal-binding</keyword>
<dbReference type="EC" id="2.3.2.27" evidence="2"/>
<name>A0A2I0K3V2_PUNGR</name>
<dbReference type="EMBL" id="PGOL01000900">
    <property type="protein sequence ID" value="PKI63227.1"/>
    <property type="molecule type" value="Genomic_DNA"/>
</dbReference>
<keyword evidence="4" id="KW-0863">Zinc-finger</keyword>
<dbReference type="PANTHER" id="PTHR15710">
    <property type="entry name" value="E3 UBIQUITIN-PROTEIN LIGASE PRAJA"/>
    <property type="match status" value="1"/>
</dbReference>
<comment type="caution">
    <text evidence="6">The sequence shown here is derived from an EMBL/GenBank/DDBJ whole genome shotgun (WGS) entry which is preliminary data.</text>
</comment>
<dbReference type="Proteomes" id="UP000233551">
    <property type="component" value="Unassembled WGS sequence"/>
</dbReference>
<organism evidence="6 7">
    <name type="scientific">Punica granatum</name>
    <name type="common">Pomegranate</name>
    <dbReference type="NCBI Taxonomy" id="22663"/>
    <lineage>
        <taxon>Eukaryota</taxon>
        <taxon>Viridiplantae</taxon>
        <taxon>Streptophyta</taxon>
        <taxon>Embryophyta</taxon>
        <taxon>Tracheophyta</taxon>
        <taxon>Spermatophyta</taxon>
        <taxon>Magnoliopsida</taxon>
        <taxon>eudicotyledons</taxon>
        <taxon>Gunneridae</taxon>
        <taxon>Pentapetalae</taxon>
        <taxon>rosids</taxon>
        <taxon>malvids</taxon>
        <taxon>Myrtales</taxon>
        <taxon>Lythraceae</taxon>
        <taxon>Punica</taxon>
    </lineage>
</organism>
<evidence type="ECO:0000313" key="6">
    <source>
        <dbReference type="EMBL" id="PKI63227.1"/>
    </source>
</evidence>
<dbReference type="InterPro" id="IPR013083">
    <property type="entry name" value="Znf_RING/FYVE/PHD"/>
</dbReference>
<keyword evidence="7" id="KW-1185">Reference proteome</keyword>
<sequence>MSSHTILSHICEAWQPENYVPQSTPSSPFDEFLIELYVNFMYVPSPSSMAGQGRGEEPMQENDSILSPTVYKSFRHRREHLIKDSTSWSMISNMLSQVSVPYHVQPFMIGKISEAACSIASASENLSLRMLPMVVSILVVVPVDEESELCTEKESDWSCIEGLEKVRVEKDCIGNSSDNYQCVICLEEIPVGSEAVSMPCSHYYHGDCIANWLHRSSLCPLCRFQMPLSRSEQEAQ</sequence>
<evidence type="ECO:0000313" key="7">
    <source>
        <dbReference type="Proteomes" id="UP000233551"/>
    </source>
</evidence>
<dbReference type="Gene3D" id="3.30.40.10">
    <property type="entry name" value="Zinc/RING finger domain, C3HC4 (zinc finger)"/>
    <property type="match status" value="1"/>
</dbReference>
<dbReference type="GO" id="GO:0005737">
    <property type="term" value="C:cytoplasm"/>
    <property type="evidence" value="ECO:0007669"/>
    <property type="project" value="TreeGrafter"/>
</dbReference>
<dbReference type="PROSITE" id="PS50089">
    <property type="entry name" value="ZF_RING_2"/>
    <property type="match status" value="1"/>
</dbReference>
<accession>A0A2I0K3V2</accession>
<evidence type="ECO:0000256" key="2">
    <source>
        <dbReference type="ARBA" id="ARBA00012483"/>
    </source>
</evidence>